<dbReference type="EMBL" id="ML977637">
    <property type="protein sequence ID" value="KAF1995552.1"/>
    <property type="molecule type" value="Genomic_DNA"/>
</dbReference>
<protein>
    <submittedName>
        <fullName evidence="1">Uncharacterized protein</fullName>
    </submittedName>
</protein>
<evidence type="ECO:0000313" key="1">
    <source>
        <dbReference type="EMBL" id="KAF1995552.1"/>
    </source>
</evidence>
<organism evidence="1 2">
    <name type="scientific">Amniculicola lignicola CBS 123094</name>
    <dbReference type="NCBI Taxonomy" id="1392246"/>
    <lineage>
        <taxon>Eukaryota</taxon>
        <taxon>Fungi</taxon>
        <taxon>Dikarya</taxon>
        <taxon>Ascomycota</taxon>
        <taxon>Pezizomycotina</taxon>
        <taxon>Dothideomycetes</taxon>
        <taxon>Pleosporomycetidae</taxon>
        <taxon>Pleosporales</taxon>
        <taxon>Amniculicolaceae</taxon>
        <taxon>Amniculicola</taxon>
    </lineage>
</organism>
<evidence type="ECO:0000313" key="2">
    <source>
        <dbReference type="Proteomes" id="UP000799779"/>
    </source>
</evidence>
<gene>
    <name evidence="1" type="ORF">P154DRAFT_623911</name>
</gene>
<keyword evidence="2" id="KW-1185">Reference proteome</keyword>
<accession>A0A6A5W0U8</accession>
<dbReference type="AlphaFoldDB" id="A0A6A5W0U8"/>
<proteinExistence type="predicted"/>
<dbReference type="Proteomes" id="UP000799779">
    <property type="component" value="Unassembled WGS sequence"/>
</dbReference>
<dbReference type="OrthoDB" id="4630416at2759"/>
<reference evidence="1" key="1">
    <citation type="journal article" date="2020" name="Stud. Mycol.">
        <title>101 Dothideomycetes genomes: a test case for predicting lifestyles and emergence of pathogens.</title>
        <authorList>
            <person name="Haridas S."/>
            <person name="Albert R."/>
            <person name="Binder M."/>
            <person name="Bloem J."/>
            <person name="Labutti K."/>
            <person name="Salamov A."/>
            <person name="Andreopoulos B."/>
            <person name="Baker S."/>
            <person name="Barry K."/>
            <person name="Bills G."/>
            <person name="Bluhm B."/>
            <person name="Cannon C."/>
            <person name="Castanera R."/>
            <person name="Culley D."/>
            <person name="Daum C."/>
            <person name="Ezra D."/>
            <person name="Gonzalez J."/>
            <person name="Henrissat B."/>
            <person name="Kuo A."/>
            <person name="Liang C."/>
            <person name="Lipzen A."/>
            <person name="Lutzoni F."/>
            <person name="Magnuson J."/>
            <person name="Mondo S."/>
            <person name="Nolan M."/>
            <person name="Ohm R."/>
            <person name="Pangilinan J."/>
            <person name="Park H.-J."/>
            <person name="Ramirez L."/>
            <person name="Alfaro M."/>
            <person name="Sun H."/>
            <person name="Tritt A."/>
            <person name="Yoshinaga Y."/>
            <person name="Zwiers L.-H."/>
            <person name="Turgeon B."/>
            <person name="Goodwin S."/>
            <person name="Spatafora J."/>
            <person name="Crous P."/>
            <person name="Grigoriev I."/>
        </authorList>
    </citation>
    <scope>NUCLEOTIDE SEQUENCE</scope>
    <source>
        <strain evidence="1">CBS 123094</strain>
    </source>
</reference>
<name>A0A6A5W0U8_9PLEO</name>
<sequence>MADAKEDIFEFEADTIVTVAHNRLKHTYDGYDLARSGTGFQTDLSDYFPIIFSNGVTNKSKSRGKQQRSIDWWRAQCAFRGLATSGGVLEKKAKLEWKNLEVINRRRARQRYHEEKSKDEQKGIEHLRPVFIDNDATAVFVFKKDCQGIQFAAQKVGLHFKWIYSENSFLDLDSEWIIIGRTLVDVEAKAAAIRQEREDRVLAQDMQRAEEEKAARGAQTMKEARVQASVADLSATQGEWDVTGAWKISYPDFHDPDYYGEQEPTLTIYRIDGTKVSQMFGKFDFGTVKGWLRFEDPATPRVQTPSVGQKRKKMAWDSFLVPLLTKPSPTCVAWNYRWRGRGNGGDGYMEHDSEEYQCSMIFSGKGGCALSGTFDSDFLDCEFTGVKIGTITPDGASAISIEAQWGYLYDSAYLGSPR</sequence>